<evidence type="ECO:0000256" key="1">
    <source>
        <dbReference type="SAM" id="MobiDB-lite"/>
    </source>
</evidence>
<dbReference type="EMBL" id="KN880484">
    <property type="protein sequence ID" value="KIY69441.1"/>
    <property type="molecule type" value="Genomic_DNA"/>
</dbReference>
<evidence type="ECO:0000313" key="3">
    <source>
        <dbReference type="Proteomes" id="UP000054007"/>
    </source>
</evidence>
<feature type="region of interest" description="Disordered" evidence="1">
    <location>
        <begin position="337"/>
        <end position="364"/>
    </location>
</feature>
<accession>A0A0D7BIG1</accession>
<proteinExistence type="predicted"/>
<name>A0A0D7BIG1_9AGAR</name>
<dbReference type="OrthoDB" id="2634326at2759"/>
<gene>
    <name evidence="2" type="ORF">CYLTODRAFT_488943</name>
</gene>
<dbReference type="AlphaFoldDB" id="A0A0D7BIG1"/>
<dbReference type="Proteomes" id="UP000054007">
    <property type="component" value="Unassembled WGS sequence"/>
</dbReference>
<feature type="region of interest" description="Disordered" evidence="1">
    <location>
        <begin position="670"/>
        <end position="702"/>
    </location>
</feature>
<keyword evidence="3" id="KW-1185">Reference proteome</keyword>
<evidence type="ECO:0000313" key="2">
    <source>
        <dbReference type="EMBL" id="KIY69441.1"/>
    </source>
</evidence>
<reference evidence="2 3" key="1">
    <citation type="journal article" date="2015" name="Fungal Genet. Biol.">
        <title>Evolution of novel wood decay mechanisms in Agaricales revealed by the genome sequences of Fistulina hepatica and Cylindrobasidium torrendii.</title>
        <authorList>
            <person name="Floudas D."/>
            <person name="Held B.W."/>
            <person name="Riley R."/>
            <person name="Nagy L.G."/>
            <person name="Koehler G."/>
            <person name="Ransdell A.S."/>
            <person name="Younus H."/>
            <person name="Chow J."/>
            <person name="Chiniquy J."/>
            <person name="Lipzen A."/>
            <person name="Tritt A."/>
            <person name="Sun H."/>
            <person name="Haridas S."/>
            <person name="LaButti K."/>
            <person name="Ohm R.A."/>
            <person name="Kues U."/>
            <person name="Blanchette R.A."/>
            <person name="Grigoriev I.V."/>
            <person name="Minto R.E."/>
            <person name="Hibbett D.S."/>
        </authorList>
    </citation>
    <scope>NUCLEOTIDE SEQUENCE [LARGE SCALE GENOMIC DNA]</scope>
    <source>
        <strain evidence="2 3">FP15055 ss-10</strain>
    </source>
</reference>
<sequence length="713" mass="80871">MSGAAGMSAAAQKELIKKLRKYPRELLKLGSRMPVSPTHPLTHMDGLVASLHPDLDFFICSPNMNCPIPLPRLGNNIVVSMCDDFRFGAADPIQWPQMWSEDYSHYPCIPRIQHDGPLCGLWLNPSIDYDFDIDLTLGQGLGRLSSSALEQVARAAEATKDDYSRFLEPDDVELAPILALVIDHFLHVLRTRGLTFRRTLLNLRYLQRAALELQGHINLHRFVLKHWLSNNVVRSVETTWMGAFSDDPENMARLFRTGTPLWTVWWMTESVRTRCFGVVGLELPEEKLVLAEPREYNLRRVIYEGQNDNSVYGKIQEWLTNRILPLAKHGEVSVISSRPVGAPPAPSTSSRPTQSRKQEKKKAGTVRTFKQSYHKYLATPIHSWIRALECVEENDQKCVDPKALLVFALPRPDIFASAAADDKLGLLFTNWLRLRSAVFSIIQDPSSASRGEYRISHQAWRLLIHQGTLDITMPKDGAKETRFADEVAGLVQAIRQDDPNVGGVPPNVTPSWCGQPFLWNPREAGHDAQCREVVWEVAYLGFVLDLLLLDERLAQWRNSEHHEKALRQCFRITDDRGLVDVDLGMANTGLAEVDWVMRAPFIYALKIVVSHWNMRTPHNALHPSLSIPDKPVLPRLEYTQEEMEELEQVLASTVVQAFYTEYRRPLVLPPTLPQPGAHPARVRFQPPDVPRTHSHPGTWRPTPLLRELASHSS</sequence>
<organism evidence="2 3">
    <name type="scientific">Cylindrobasidium torrendii FP15055 ss-10</name>
    <dbReference type="NCBI Taxonomy" id="1314674"/>
    <lineage>
        <taxon>Eukaryota</taxon>
        <taxon>Fungi</taxon>
        <taxon>Dikarya</taxon>
        <taxon>Basidiomycota</taxon>
        <taxon>Agaricomycotina</taxon>
        <taxon>Agaricomycetes</taxon>
        <taxon>Agaricomycetidae</taxon>
        <taxon>Agaricales</taxon>
        <taxon>Marasmiineae</taxon>
        <taxon>Physalacriaceae</taxon>
        <taxon>Cylindrobasidium</taxon>
    </lineage>
</organism>
<protein>
    <submittedName>
        <fullName evidence="2">Uncharacterized protein</fullName>
    </submittedName>
</protein>